<feature type="domain" description="DUF4124" evidence="2">
    <location>
        <begin position="11"/>
        <end position="46"/>
    </location>
</feature>
<evidence type="ECO:0000313" key="3">
    <source>
        <dbReference type="EMBL" id="HEC05864.1"/>
    </source>
</evidence>
<dbReference type="Pfam" id="PF13511">
    <property type="entry name" value="DUF4124"/>
    <property type="match status" value="1"/>
</dbReference>
<dbReference type="Proteomes" id="UP000886339">
    <property type="component" value="Unassembled WGS sequence"/>
</dbReference>
<dbReference type="EMBL" id="DRLF01000127">
    <property type="protein sequence ID" value="HEC05864.1"/>
    <property type="molecule type" value="Genomic_DNA"/>
</dbReference>
<evidence type="ECO:0000256" key="1">
    <source>
        <dbReference type="SAM" id="SignalP"/>
    </source>
</evidence>
<dbReference type="AlphaFoldDB" id="A0A831RVS6"/>
<comment type="caution">
    <text evidence="3">The sequence shown here is derived from an EMBL/GenBank/DDBJ whole genome shotgun (WGS) entry which is preliminary data.</text>
</comment>
<feature type="signal peptide" evidence="1">
    <location>
        <begin position="1"/>
        <end position="21"/>
    </location>
</feature>
<reference evidence="3" key="1">
    <citation type="journal article" date="2020" name="mSystems">
        <title>Genome- and Community-Level Interaction Insights into Carbon Utilization and Element Cycling Functions of Hydrothermarchaeota in Hydrothermal Sediment.</title>
        <authorList>
            <person name="Zhou Z."/>
            <person name="Liu Y."/>
            <person name="Xu W."/>
            <person name="Pan J."/>
            <person name="Luo Z.H."/>
            <person name="Li M."/>
        </authorList>
    </citation>
    <scope>NUCLEOTIDE SEQUENCE [LARGE SCALE GENOMIC DNA]</scope>
    <source>
        <strain evidence="3">HyVt-458</strain>
    </source>
</reference>
<dbReference type="InterPro" id="IPR025392">
    <property type="entry name" value="DUF4124"/>
</dbReference>
<evidence type="ECO:0000259" key="2">
    <source>
        <dbReference type="Pfam" id="PF13511"/>
    </source>
</evidence>
<protein>
    <submittedName>
        <fullName evidence="3">DUF4124 domain-containing protein</fullName>
    </submittedName>
</protein>
<gene>
    <name evidence="3" type="ORF">ENJ12_03380</name>
</gene>
<proteinExistence type="predicted"/>
<accession>A0A831RVS6</accession>
<organism evidence="3">
    <name type="scientific">Thiolapillus brandeum</name>
    <dbReference type="NCBI Taxonomy" id="1076588"/>
    <lineage>
        <taxon>Bacteria</taxon>
        <taxon>Pseudomonadati</taxon>
        <taxon>Pseudomonadota</taxon>
        <taxon>Gammaproteobacteria</taxon>
        <taxon>Chromatiales</taxon>
        <taxon>Sedimenticolaceae</taxon>
        <taxon>Thiolapillus</taxon>
    </lineage>
</organism>
<sequence length="326" mass="37994">MSMRIHVFLVLLIAISQPVSAKLYKWVDEDGNVQYSDKLPPAAVKKPHENLNSRGLIINKTGRAKTPEEIAEEERVRKLREETQRQIDEQKARDRVLLNTYRSEDDIILARDGKLATIDSQIRITYTNITRLKERLSNYKRKAANLERKGRKIPKQMQTGIDNTRQEINDSYESILRQEKDKDTIRNKYASDLQRFRKLSKLKAATRAEMQAEKEQKKDDAIVKTVIRCKDKAHCDQLWTRAKAYAKKYATTRVYVDSDTIFITQPPKTNEDLSITASRLRPQKDQQEIIFLDIQCKKELATDTWCKRPEAIKIREGFRSSVLGKK</sequence>
<keyword evidence="1" id="KW-0732">Signal</keyword>
<name>A0A831RVS6_9GAMM</name>
<feature type="chain" id="PRO_5032547611" evidence="1">
    <location>
        <begin position="22"/>
        <end position="326"/>
    </location>
</feature>